<evidence type="ECO:0000256" key="4">
    <source>
        <dbReference type="ARBA" id="ARBA00022692"/>
    </source>
</evidence>
<dbReference type="Pfam" id="PF13937">
    <property type="entry name" value="DUF4212"/>
    <property type="match status" value="1"/>
</dbReference>
<accession>N0BCR9</accession>
<dbReference type="NCBIfam" id="TIGR03647">
    <property type="entry name" value="Na_symport_sm"/>
    <property type="match status" value="1"/>
</dbReference>
<dbReference type="PANTHER" id="PTHR48086">
    <property type="entry name" value="SODIUM/PROLINE SYMPORTER-RELATED"/>
    <property type="match status" value="1"/>
</dbReference>
<feature type="transmembrane region" description="Helical" evidence="8">
    <location>
        <begin position="49"/>
        <end position="71"/>
    </location>
</feature>
<dbReference type="HOGENOM" id="CLU_018808_8_2_5"/>
<dbReference type="EMBL" id="CP005587">
    <property type="protein sequence ID" value="AGK60002.1"/>
    <property type="molecule type" value="Genomic_DNA"/>
</dbReference>
<comment type="subcellular location">
    <subcellularLocation>
        <location evidence="1">Membrane</location>
        <topology evidence="1">Multi-pass membrane protein</topology>
    </subcellularLocation>
</comment>
<feature type="transmembrane region" description="Helical" evidence="8">
    <location>
        <begin position="526"/>
        <end position="548"/>
    </location>
</feature>
<feature type="domain" description="Sodium symporter small subunit" evidence="9">
    <location>
        <begin position="14"/>
        <end position="72"/>
    </location>
</feature>
<name>N0BCR9_9HYPH</name>
<dbReference type="InterPro" id="IPR050277">
    <property type="entry name" value="Sodium:Solute_Symporter"/>
</dbReference>
<dbReference type="eggNOG" id="COG4147">
    <property type="taxonomic scope" value="Bacteria"/>
</dbReference>
<evidence type="ECO:0000256" key="1">
    <source>
        <dbReference type="ARBA" id="ARBA00004141"/>
    </source>
</evidence>
<organism evidence="10 11">
    <name type="scientific">Hyphomicrobium denitrificans 1NES1</name>
    <dbReference type="NCBI Taxonomy" id="670307"/>
    <lineage>
        <taxon>Bacteria</taxon>
        <taxon>Pseudomonadati</taxon>
        <taxon>Pseudomonadota</taxon>
        <taxon>Alphaproteobacteria</taxon>
        <taxon>Hyphomicrobiales</taxon>
        <taxon>Hyphomicrobiaceae</taxon>
        <taxon>Hyphomicrobium</taxon>
    </lineage>
</organism>
<evidence type="ECO:0000313" key="11">
    <source>
        <dbReference type="Proteomes" id="UP000005952"/>
    </source>
</evidence>
<dbReference type="Proteomes" id="UP000005952">
    <property type="component" value="Chromosome"/>
</dbReference>
<feature type="transmembrane region" description="Helical" evidence="8">
    <location>
        <begin position="289"/>
        <end position="307"/>
    </location>
</feature>
<evidence type="ECO:0000313" key="10">
    <source>
        <dbReference type="EMBL" id="AGK60002.1"/>
    </source>
</evidence>
<reference evidence="10 11" key="1">
    <citation type="journal article" date="2013" name="Genome Announc.">
        <title>Genome sequences for three denitrifying bacterial strains isolated from a uranium- and nitrate-contaminated subsurface environment.</title>
        <authorList>
            <person name="Venkatramanan R."/>
            <person name="Prakash O."/>
            <person name="Woyke T."/>
            <person name="Chain P."/>
            <person name="Goodwin L.A."/>
            <person name="Watson D."/>
            <person name="Brooks S."/>
            <person name="Kostka J.E."/>
            <person name="Green S.J."/>
        </authorList>
    </citation>
    <scope>NUCLEOTIDE SEQUENCE [LARGE SCALE GENOMIC DNA]</scope>
    <source>
        <strain evidence="10 11">1NES1</strain>
    </source>
</reference>
<evidence type="ECO:0000256" key="8">
    <source>
        <dbReference type="SAM" id="Phobius"/>
    </source>
</evidence>
<dbReference type="PROSITE" id="PS50283">
    <property type="entry name" value="NA_SOLUT_SYMP_3"/>
    <property type="match status" value="1"/>
</dbReference>
<keyword evidence="4 8" id="KW-0812">Transmembrane</keyword>
<keyword evidence="6 8" id="KW-0472">Membrane</keyword>
<feature type="transmembrane region" description="Helical" evidence="8">
    <location>
        <begin position="193"/>
        <end position="212"/>
    </location>
</feature>
<dbReference type="GO" id="GO:0005886">
    <property type="term" value="C:plasma membrane"/>
    <property type="evidence" value="ECO:0007669"/>
    <property type="project" value="TreeGrafter"/>
</dbReference>
<comment type="similarity">
    <text evidence="2 7">Belongs to the sodium:solute symporter (SSF) (TC 2.A.21) family.</text>
</comment>
<dbReference type="InterPro" id="IPR001734">
    <property type="entry name" value="Na/solute_symporter"/>
</dbReference>
<proteinExistence type="inferred from homology"/>
<dbReference type="KEGG" id="hdt:HYPDE_41673"/>
<feature type="transmembrane region" description="Helical" evidence="8">
    <location>
        <begin position="158"/>
        <end position="181"/>
    </location>
</feature>
<evidence type="ECO:0000256" key="7">
    <source>
        <dbReference type="RuleBase" id="RU362091"/>
    </source>
</evidence>
<dbReference type="AlphaFoldDB" id="N0BCR9"/>
<feature type="transmembrane region" description="Helical" evidence="8">
    <location>
        <begin position="474"/>
        <end position="496"/>
    </location>
</feature>
<keyword evidence="5 8" id="KW-1133">Transmembrane helix</keyword>
<dbReference type="eggNOG" id="COG4327">
    <property type="taxonomic scope" value="Bacteria"/>
</dbReference>
<keyword evidence="3" id="KW-0813">Transport</keyword>
<protein>
    <submittedName>
        <fullName evidence="10">Solute symporter protein</fullName>
    </submittedName>
</protein>
<evidence type="ECO:0000256" key="2">
    <source>
        <dbReference type="ARBA" id="ARBA00006434"/>
    </source>
</evidence>
<dbReference type="GO" id="GO:0022857">
    <property type="term" value="F:transmembrane transporter activity"/>
    <property type="evidence" value="ECO:0007669"/>
    <property type="project" value="InterPro"/>
</dbReference>
<feature type="transmembrane region" description="Helical" evidence="8">
    <location>
        <begin position="83"/>
        <end position="107"/>
    </location>
</feature>
<feature type="transmembrane region" description="Helical" evidence="8">
    <location>
        <begin position="113"/>
        <end position="137"/>
    </location>
</feature>
<gene>
    <name evidence="10" type="ORF">HYPDE_41673</name>
</gene>
<evidence type="ECO:0000256" key="5">
    <source>
        <dbReference type="ARBA" id="ARBA00022989"/>
    </source>
</evidence>
<feature type="transmembrane region" description="Helical" evidence="8">
    <location>
        <begin position="327"/>
        <end position="345"/>
    </location>
</feature>
<dbReference type="STRING" id="670307.HYPDE_41673"/>
<dbReference type="OrthoDB" id="9797746at2"/>
<dbReference type="PANTHER" id="PTHR48086:SF5">
    <property type="entry name" value="NA(+):SOLUTE SYMPORTER (SSF FAMILY)"/>
    <property type="match status" value="1"/>
</dbReference>
<feature type="transmembrane region" description="Helical" evidence="8">
    <location>
        <begin position="502"/>
        <end position="519"/>
    </location>
</feature>
<feature type="transmembrane region" description="Helical" evidence="8">
    <location>
        <begin position="431"/>
        <end position="453"/>
    </location>
</feature>
<dbReference type="Gene3D" id="1.20.1730.10">
    <property type="entry name" value="Sodium/glucose cotransporter"/>
    <property type="match status" value="1"/>
</dbReference>
<dbReference type="InterPro" id="IPR038377">
    <property type="entry name" value="Na/Glc_symporter_sf"/>
</dbReference>
<keyword evidence="11" id="KW-1185">Reference proteome</keyword>
<feature type="transmembrane region" description="Helical" evidence="8">
    <location>
        <begin position="609"/>
        <end position="630"/>
    </location>
</feature>
<evidence type="ECO:0000256" key="6">
    <source>
        <dbReference type="ARBA" id="ARBA00023136"/>
    </source>
</evidence>
<dbReference type="Pfam" id="PF00474">
    <property type="entry name" value="SSF"/>
    <property type="match status" value="1"/>
</dbReference>
<feature type="transmembrane region" description="Helical" evidence="8">
    <location>
        <begin position="219"/>
        <end position="239"/>
    </location>
</feature>
<dbReference type="InterPro" id="IPR019886">
    <property type="entry name" value="Na_symporter_ssu"/>
</dbReference>
<evidence type="ECO:0000259" key="9">
    <source>
        <dbReference type="Pfam" id="PF13937"/>
    </source>
</evidence>
<dbReference type="RefSeq" id="WP_015600016.1">
    <property type="nucleotide sequence ID" value="NC_021172.1"/>
</dbReference>
<sequence length="640" mass="66386">MGRQGDIADASRPSRRLILASVAIWLVVALALPLSALTLNFFRLGGSPLGFWIAAQGALIALVVLAFVYAWRAGGRAPAENIWSSLAFAGEAVGAATLVGFTGYIAAIGYDALALPIGLIAGLTLLAILIAPRFVLYPVRSIGGFFAVRYGGNSARRLALLIVAAATAVLLAADLKAGAYALQSLARIEFPEAVTALVFGVAAVWLVGRVLAVRKLAGIGFAAMLIGLIITLVAIAARARGWTIPHLTLGAALENHLNLNMTLVVNRLADVDALTPMTSPFLQLSMRNFAGLLLAVALGVVAAPHLLGRHVSQSVVAPGGAVRRTALALIGVAVVVASLPPLAVYSRVAFETVLAKGIEDAVIPNKFAEASELGWVKICDRNSGNVADLAAACAKAPEQRGFLRLQDLTFSTDGFVVAAPFMAGLDRFLQYPLLLAVLIATLLMGHALLASLVDADAEVRKNSSQRDLDFRSATIGASVLALGAIIASVSTIGSGLLLAEGFALLAAGLFVPIVLGLYWRHMNSAGAVAAMAAGTFIAAAYLLGVHVWPVEFFRISGGLSDAGAEAVQRFADLDTAVTLAVDPQSQAAAWTALREHAATLANWGGLKPAAIVLVAVPLGFVVAIAVSLLVRDRKTARPAR</sequence>
<evidence type="ECO:0000256" key="3">
    <source>
        <dbReference type="ARBA" id="ARBA00022448"/>
    </source>
</evidence>
<feature type="transmembrane region" description="Helical" evidence="8">
    <location>
        <begin position="17"/>
        <end position="37"/>
    </location>
</feature>